<evidence type="ECO:0000313" key="3">
    <source>
        <dbReference type="EMBL" id="OIW07580.1"/>
    </source>
</evidence>
<keyword evidence="1" id="KW-0103">Bromodomain</keyword>
<dbReference type="PANTHER" id="PTHR46136">
    <property type="entry name" value="TRANSCRIPTION FACTOR GTE8"/>
    <property type="match status" value="1"/>
</dbReference>
<dbReference type="EMBL" id="CM007367">
    <property type="protein sequence ID" value="OIW07580.1"/>
    <property type="molecule type" value="Genomic_DNA"/>
</dbReference>
<dbReference type="Proteomes" id="UP000188354">
    <property type="component" value="Chromosome LG07"/>
</dbReference>
<dbReference type="InterPro" id="IPR036427">
    <property type="entry name" value="Bromodomain-like_sf"/>
</dbReference>
<dbReference type="InterPro" id="IPR052442">
    <property type="entry name" value="Env_Response_Regulator"/>
</dbReference>
<dbReference type="AlphaFoldDB" id="A0A1J7H4P4"/>
<dbReference type="SUPFAM" id="SSF47370">
    <property type="entry name" value="Bromodomain"/>
    <property type="match status" value="1"/>
</dbReference>
<evidence type="ECO:0000256" key="1">
    <source>
        <dbReference type="ARBA" id="ARBA00023117"/>
    </source>
</evidence>
<feature type="region of interest" description="Disordered" evidence="2">
    <location>
        <begin position="1"/>
        <end position="29"/>
    </location>
</feature>
<protein>
    <recommendedName>
        <fullName evidence="5">Bromo domain-containing protein</fullName>
    </recommendedName>
</protein>
<dbReference type="PANTHER" id="PTHR46136:SF7">
    <property type="entry name" value="BROMO DOMAIN-CONTAINING PROTEIN"/>
    <property type="match status" value="1"/>
</dbReference>
<evidence type="ECO:0000256" key="2">
    <source>
        <dbReference type="SAM" id="MobiDB-lite"/>
    </source>
</evidence>
<dbReference type="Gramene" id="OIW07580">
    <property type="protein sequence ID" value="OIW07580"/>
    <property type="gene ID" value="TanjilG_08467"/>
</dbReference>
<dbReference type="STRING" id="3871.A0A1J7H4P4"/>
<dbReference type="Gene3D" id="1.20.920.10">
    <property type="entry name" value="Bromodomain-like"/>
    <property type="match status" value="1"/>
</dbReference>
<organism evidence="3 4">
    <name type="scientific">Lupinus angustifolius</name>
    <name type="common">Narrow-leaved blue lupine</name>
    <dbReference type="NCBI Taxonomy" id="3871"/>
    <lineage>
        <taxon>Eukaryota</taxon>
        <taxon>Viridiplantae</taxon>
        <taxon>Streptophyta</taxon>
        <taxon>Embryophyta</taxon>
        <taxon>Tracheophyta</taxon>
        <taxon>Spermatophyta</taxon>
        <taxon>Magnoliopsida</taxon>
        <taxon>eudicotyledons</taxon>
        <taxon>Gunneridae</taxon>
        <taxon>Pentapetalae</taxon>
        <taxon>rosids</taxon>
        <taxon>fabids</taxon>
        <taxon>Fabales</taxon>
        <taxon>Fabaceae</taxon>
        <taxon>Papilionoideae</taxon>
        <taxon>50 kb inversion clade</taxon>
        <taxon>genistoids sensu lato</taxon>
        <taxon>core genistoids</taxon>
        <taxon>Genisteae</taxon>
        <taxon>Lupinus</taxon>
    </lineage>
</organism>
<evidence type="ECO:0008006" key="5">
    <source>
        <dbReference type="Google" id="ProtNLM"/>
    </source>
</evidence>
<reference evidence="3 4" key="1">
    <citation type="journal article" date="2017" name="Plant Biotechnol. J.">
        <title>A comprehensive draft genome sequence for lupin (Lupinus angustifolius), an emerging health food: insights into plant-microbe interactions and legume evolution.</title>
        <authorList>
            <person name="Hane J.K."/>
            <person name="Ming Y."/>
            <person name="Kamphuis L.G."/>
            <person name="Nelson M.N."/>
            <person name="Garg G."/>
            <person name="Atkins C.A."/>
            <person name="Bayer P.E."/>
            <person name="Bravo A."/>
            <person name="Bringans S."/>
            <person name="Cannon S."/>
            <person name="Edwards D."/>
            <person name="Foley R."/>
            <person name="Gao L.L."/>
            <person name="Harrison M.J."/>
            <person name="Huang W."/>
            <person name="Hurgobin B."/>
            <person name="Li S."/>
            <person name="Liu C.W."/>
            <person name="McGrath A."/>
            <person name="Morahan G."/>
            <person name="Murray J."/>
            <person name="Weller J."/>
            <person name="Jian J."/>
            <person name="Singh K.B."/>
        </authorList>
    </citation>
    <scope>NUCLEOTIDE SEQUENCE [LARGE SCALE GENOMIC DNA]</scope>
    <source>
        <strain evidence="4">cv. Tanjil</strain>
        <tissue evidence="3">Whole plant</tissue>
    </source>
</reference>
<accession>A0A1J7H4P4</accession>
<proteinExistence type="predicted"/>
<keyword evidence="4" id="KW-1185">Reference proteome</keyword>
<gene>
    <name evidence="3" type="ORF">TanjilG_08467</name>
</gene>
<evidence type="ECO:0000313" key="4">
    <source>
        <dbReference type="Proteomes" id="UP000188354"/>
    </source>
</evidence>
<name>A0A1J7H4P4_LUPAN</name>
<sequence length="336" mass="38594">MPRKELVLYVPRSHNQKREPSQFSSSDTRCNKRCKVMASSDTEYSSVPKTETTRVIAAKDSRNVDEDVAKMRKVAHDQGISAYPTKSGGKADKCGGLVKEKWRVSKSGCEEKEKKKPLDKRVITKDSRSVYEEKCEKMRNVASHYVSAINTDQYPTKSSAQCCGAVKEKGNVGLRISRSGFEEGCKLKKKKKEEKKERVMDHCKKMQCWVILKRLMTGRDSWVFKQPMMGLKILDNNNNNSIVDHYHESKSVSKPSIKSEVVCNKTSMKPNSLKDIESKLRKLVYTDADEFAEDIRVIFSYGFLHPPRNDIYKITSRLSEAFELTWKSLKEKWLIK</sequence>